<name>A0A061S5S6_9CHLO</name>
<evidence type="ECO:0000313" key="1">
    <source>
        <dbReference type="EMBL" id="JAC80532.1"/>
    </source>
</evidence>
<gene>
    <name evidence="1" type="ORF">TSPGSL018_10055</name>
</gene>
<sequence length="67" mass="7661">DTAENNEELAHIVPQVQHFLIGSPSIPTFLYEILPSTSGLNQFLVRRPTSLYGCRTIAKISPRFYRR</sequence>
<feature type="non-terminal residue" evidence="1">
    <location>
        <position position="1"/>
    </location>
</feature>
<feature type="non-terminal residue" evidence="1">
    <location>
        <position position="67"/>
    </location>
</feature>
<accession>A0A061S5S6</accession>
<protein>
    <submittedName>
        <fullName evidence="1">Uncharacterized protein</fullName>
    </submittedName>
</protein>
<dbReference type="EMBL" id="GBEZ01004709">
    <property type="protein sequence ID" value="JAC80532.1"/>
    <property type="molecule type" value="Transcribed_RNA"/>
</dbReference>
<dbReference type="AlphaFoldDB" id="A0A061S5S6"/>
<reference evidence="1" key="1">
    <citation type="submission" date="2014-05" db="EMBL/GenBank/DDBJ databases">
        <title>The transcriptome of the halophilic microalga Tetraselmis sp. GSL018 isolated from the Great Salt Lake, Utah.</title>
        <authorList>
            <person name="Jinkerson R.E."/>
            <person name="D'Adamo S."/>
            <person name="Posewitz M.C."/>
        </authorList>
    </citation>
    <scope>NUCLEOTIDE SEQUENCE</scope>
    <source>
        <strain evidence="1">GSL018</strain>
    </source>
</reference>
<proteinExistence type="predicted"/>
<organism evidence="1">
    <name type="scientific">Tetraselmis sp. GSL018</name>
    <dbReference type="NCBI Taxonomy" id="582737"/>
    <lineage>
        <taxon>Eukaryota</taxon>
        <taxon>Viridiplantae</taxon>
        <taxon>Chlorophyta</taxon>
        <taxon>core chlorophytes</taxon>
        <taxon>Chlorodendrophyceae</taxon>
        <taxon>Chlorodendrales</taxon>
        <taxon>Chlorodendraceae</taxon>
        <taxon>Tetraselmis</taxon>
    </lineage>
</organism>